<evidence type="ECO:0000313" key="2">
    <source>
        <dbReference type="Proteomes" id="UP000287243"/>
    </source>
</evidence>
<dbReference type="Pfam" id="PF08899">
    <property type="entry name" value="DUF1844"/>
    <property type="match status" value="1"/>
</dbReference>
<sequence length="101" mass="11422">MKQEPADVPPDAGKEKEIPEPSFRLFVTSLAMQAWIALGAIPNPMTDKTEEDIAQAKFLIDSIEMLEQKTKGNLDKEEAEMLEHLLYELRMAYVGKTTKVQ</sequence>
<dbReference type="AlphaFoldDB" id="A0A410P7A9"/>
<evidence type="ECO:0008006" key="3">
    <source>
        <dbReference type="Google" id="ProtNLM"/>
    </source>
</evidence>
<reference evidence="1 2" key="1">
    <citation type="submission" date="2017-01" db="EMBL/GenBank/DDBJ databases">
        <title>First insights into the biology of 'candidatus Vampirococcus archaeovorus'.</title>
        <authorList>
            <person name="Kizina J."/>
            <person name="Jordan S."/>
            <person name="Stueber K."/>
            <person name="Reinhardt R."/>
            <person name="Harder J."/>
        </authorList>
    </citation>
    <scope>NUCLEOTIDE SEQUENCE [LARGE SCALE GENOMIC DNA]</scope>
    <source>
        <strain evidence="1 2">LiM</strain>
    </source>
</reference>
<dbReference type="InterPro" id="IPR014995">
    <property type="entry name" value="DUF1844"/>
</dbReference>
<gene>
    <name evidence="1" type="ORF">BU251_03825</name>
</gene>
<protein>
    <recommendedName>
        <fullName evidence="3">DUF1844 domain-containing protein</fullName>
    </recommendedName>
</protein>
<dbReference type="EMBL" id="CP019384">
    <property type="protein sequence ID" value="QAT18012.1"/>
    <property type="molecule type" value="Genomic_DNA"/>
</dbReference>
<proteinExistence type="predicted"/>
<accession>A0A410P7A9</accession>
<evidence type="ECO:0000313" key="1">
    <source>
        <dbReference type="EMBL" id="QAT18012.1"/>
    </source>
</evidence>
<dbReference type="Proteomes" id="UP000287243">
    <property type="component" value="Chromosome"/>
</dbReference>
<organism evidence="1 2">
    <name type="scientific">Velamenicoccus archaeovorus</name>
    <dbReference type="NCBI Taxonomy" id="1930593"/>
    <lineage>
        <taxon>Bacteria</taxon>
        <taxon>Pseudomonadati</taxon>
        <taxon>Candidatus Omnitrophota</taxon>
        <taxon>Candidatus Velamenicoccus</taxon>
    </lineage>
</organism>
<name>A0A410P7A9_VELA1</name>
<dbReference type="KEGG" id="vai:BU251_03825"/>
<keyword evidence="2" id="KW-1185">Reference proteome</keyword>